<dbReference type="KEGG" id="gbm:Gbem_1025"/>
<feature type="region of interest" description="Disordered" evidence="1">
    <location>
        <begin position="1"/>
        <end position="20"/>
    </location>
</feature>
<evidence type="ECO:0000256" key="2">
    <source>
        <dbReference type="SAM" id="Phobius"/>
    </source>
</evidence>
<dbReference type="RefSeq" id="WP_012529460.1">
    <property type="nucleotide sequence ID" value="NC_011146.1"/>
</dbReference>
<keyword evidence="2" id="KW-0812">Transmembrane</keyword>
<evidence type="ECO:0008006" key="5">
    <source>
        <dbReference type="Google" id="ProtNLM"/>
    </source>
</evidence>
<accession>B5EGI1</accession>
<dbReference type="HOGENOM" id="CLU_1045459_0_0_7"/>
<reference evidence="3 4" key="1">
    <citation type="submission" date="2008-07" db="EMBL/GenBank/DDBJ databases">
        <title>Complete sequence of Geobacter bemidjiensis BEM.</title>
        <authorList>
            <consortium name="US DOE Joint Genome Institute"/>
            <person name="Lucas S."/>
            <person name="Copeland A."/>
            <person name="Lapidus A."/>
            <person name="Glavina del Rio T."/>
            <person name="Dalin E."/>
            <person name="Tice H."/>
            <person name="Bruce D."/>
            <person name="Goodwin L."/>
            <person name="Pitluck S."/>
            <person name="Kiss H."/>
            <person name="Brettin T."/>
            <person name="Detter J.C."/>
            <person name="Han C."/>
            <person name="Kuske C.R."/>
            <person name="Schmutz J."/>
            <person name="Larimer F."/>
            <person name="Land M."/>
            <person name="Hauser L."/>
            <person name="Kyrpides N."/>
            <person name="Lykidis A."/>
            <person name="Lovley D."/>
            <person name="Richardson P."/>
        </authorList>
    </citation>
    <scope>NUCLEOTIDE SEQUENCE [LARGE SCALE GENOMIC DNA]</scope>
    <source>
        <strain evidence="4">ATCC BAA-1014 / DSM 16622 / JCM 12645 / Bem</strain>
    </source>
</reference>
<dbReference type="EMBL" id="CP001124">
    <property type="protein sequence ID" value="ACH38046.1"/>
    <property type="molecule type" value="Genomic_DNA"/>
</dbReference>
<organism evidence="3 4">
    <name type="scientific">Citrifermentans bemidjiense (strain ATCC BAA-1014 / DSM 16622 / JCM 12645 / Bem)</name>
    <name type="common">Geobacter bemidjiensis</name>
    <dbReference type="NCBI Taxonomy" id="404380"/>
    <lineage>
        <taxon>Bacteria</taxon>
        <taxon>Pseudomonadati</taxon>
        <taxon>Thermodesulfobacteriota</taxon>
        <taxon>Desulfuromonadia</taxon>
        <taxon>Geobacterales</taxon>
        <taxon>Geobacteraceae</taxon>
        <taxon>Citrifermentans</taxon>
    </lineage>
</organism>
<gene>
    <name evidence="3" type="ordered locus">Gbem_1025</name>
</gene>
<dbReference type="Proteomes" id="UP000008825">
    <property type="component" value="Chromosome"/>
</dbReference>
<dbReference type="STRING" id="404380.Gbem_1025"/>
<dbReference type="eggNOG" id="ENOG5030AN2">
    <property type="taxonomic scope" value="Bacteria"/>
</dbReference>
<keyword evidence="2" id="KW-0472">Membrane</keyword>
<proteinExistence type="predicted"/>
<keyword evidence="4" id="KW-1185">Reference proteome</keyword>
<evidence type="ECO:0000256" key="1">
    <source>
        <dbReference type="SAM" id="MobiDB-lite"/>
    </source>
</evidence>
<keyword evidence="2" id="KW-1133">Transmembrane helix</keyword>
<dbReference type="AlphaFoldDB" id="B5EGI1"/>
<sequence length="284" mass="31415">MHSIHRRNLAETTPEPTSRHAASLPAGWLLPLLLLAITTFFMDPLPAQGAPVPVRFAEGMVRGFLELSDADGKRIASGDFLQVPRGGELKCRTVLYFKDGSLHDESAVFTQERNFLMKSYHLIQKGKAFAEEMEVSLDRAGGGKYRVSVGKQGHEKVLEGTLDLPLDVYNGMVPTVLKNLPKGAREKIHMVAFTPAPRVIELDMVPDGEDRVLVGDLEKSADHYVLKPKLGLLKLPAALLGRTPPDNHIWTITKDVPAFVRFMGPLAFGGPIWRIELASPRWPK</sequence>
<evidence type="ECO:0000313" key="4">
    <source>
        <dbReference type="Proteomes" id="UP000008825"/>
    </source>
</evidence>
<reference evidence="3 4" key="2">
    <citation type="journal article" date="2010" name="BMC Genomics">
        <title>The genome of Geobacter bemidjiensis, exemplar for the subsurface clade of Geobacter species that predominate in Fe(III)-reducing subsurface environments.</title>
        <authorList>
            <person name="Aklujkar M."/>
            <person name="Young N.D."/>
            <person name="Holmes D."/>
            <person name="Chavan M."/>
            <person name="Risso C."/>
            <person name="Kiss H.E."/>
            <person name="Han C.S."/>
            <person name="Land M.L."/>
            <person name="Lovley D.R."/>
        </authorList>
    </citation>
    <scope>NUCLEOTIDE SEQUENCE [LARGE SCALE GENOMIC DNA]</scope>
    <source>
        <strain evidence="4">ATCC BAA-1014 / DSM 16622 / JCM 12645 / Bem</strain>
    </source>
</reference>
<evidence type="ECO:0000313" key="3">
    <source>
        <dbReference type="EMBL" id="ACH38046.1"/>
    </source>
</evidence>
<protein>
    <recommendedName>
        <fullName evidence="5">DUF3108 domain-containing protein</fullName>
    </recommendedName>
</protein>
<feature type="transmembrane region" description="Helical" evidence="2">
    <location>
        <begin position="21"/>
        <end position="42"/>
    </location>
</feature>
<name>B5EGI1_CITBB</name>